<sequence>MAAAATFAEHLKDLSPEAMHSALGQFLPDGVTTEQKVQLVAMALRSPEGATLRQELGRWIVDRLVPVESLLPNRYAMWRSPTRECMLFVISQLSVERLAPKLIEQYELPLKTTPEVRLLKLIARVPGLQKLGQVLARNRHLRHSVRTALSKLENGIRDVGMKDMLEVLHRELGERMELFDMKIERRLLSEASVSAVVRFSWWNAEERRREKGVLKVLKPHIPDCFAEDMKILQELADYFGQRAHKGFASGVIPDTFSKIRRHLQREVDFPGEQAALLEAAKQYSAVRRVRVPQLIPHFCTARVTAMSEEEGVKVTSAAPHLDGQGREQLSKQLVEALVAFPLLSRSPYALFHADPHAGNLLYNRRTGELVLLDWALAERLTREQRRRLTLLFGAVAFRNPAAACEQIQYLSERDKHDHPGDAKTIGRVVERFFEELPVAKLPRAVDAMSLLESAAMVGVRFPSSLIMFSKVLFTLDGILDDIRGGSATTEFTIARYLLKRWVRQPFTFGLPLTVRDWVGLECSALLYGGRLGVRWEETLSTRMFASKPDAQRSRAAGSRTRH</sequence>
<dbReference type="InterPro" id="IPR011009">
    <property type="entry name" value="Kinase-like_dom_sf"/>
</dbReference>
<feature type="domain" description="ABC1 atypical kinase-like" evidence="1">
    <location>
        <begin position="152"/>
        <end position="402"/>
    </location>
</feature>
<organism evidence="2 3">
    <name type="scientific">Koribacter versatilis (strain Ellin345)</name>
    <dbReference type="NCBI Taxonomy" id="204669"/>
    <lineage>
        <taxon>Bacteria</taxon>
        <taxon>Pseudomonadati</taxon>
        <taxon>Acidobacteriota</taxon>
        <taxon>Terriglobia</taxon>
        <taxon>Terriglobales</taxon>
        <taxon>Candidatus Korobacteraceae</taxon>
        <taxon>Candidatus Korobacter</taxon>
    </lineage>
</organism>
<dbReference type="Proteomes" id="UP000002432">
    <property type="component" value="Chromosome"/>
</dbReference>
<dbReference type="EnsemblBacteria" id="ABF39364">
    <property type="protein sequence ID" value="ABF39364"/>
    <property type="gene ID" value="Acid345_0359"/>
</dbReference>
<protein>
    <submittedName>
        <fullName evidence="2">Unusual protein kinase</fullName>
    </submittedName>
</protein>
<evidence type="ECO:0000313" key="2">
    <source>
        <dbReference type="EMBL" id="ABF39364.1"/>
    </source>
</evidence>
<dbReference type="AlphaFoldDB" id="Q1IUT6"/>
<proteinExistence type="predicted"/>
<dbReference type="PANTHER" id="PTHR43173:SF19">
    <property type="entry name" value="AARF DOMAIN-CONTAINING PROTEIN KINASE 1"/>
    <property type="match status" value="1"/>
</dbReference>
<dbReference type="PANTHER" id="PTHR43173">
    <property type="entry name" value="ABC1 FAMILY PROTEIN"/>
    <property type="match status" value="1"/>
</dbReference>
<dbReference type="Pfam" id="PF03109">
    <property type="entry name" value="ABC1"/>
    <property type="match status" value="1"/>
</dbReference>
<name>Q1IUT6_KORVE</name>
<evidence type="ECO:0000259" key="1">
    <source>
        <dbReference type="Pfam" id="PF03109"/>
    </source>
</evidence>
<dbReference type="KEGG" id="aba:Acid345_0359"/>
<keyword evidence="2" id="KW-0418">Kinase</keyword>
<dbReference type="InterPro" id="IPR004147">
    <property type="entry name" value="ABC1_dom"/>
</dbReference>
<dbReference type="RefSeq" id="WP_011521166.1">
    <property type="nucleotide sequence ID" value="NC_008009.1"/>
</dbReference>
<dbReference type="GO" id="GO:0016301">
    <property type="term" value="F:kinase activity"/>
    <property type="evidence" value="ECO:0007669"/>
    <property type="project" value="UniProtKB-KW"/>
</dbReference>
<dbReference type="HOGENOM" id="CLU_505202_0_0_0"/>
<dbReference type="InterPro" id="IPR051130">
    <property type="entry name" value="Mito_struct-func_regulator"/>
</dbReference>
<dbReference type="SUPFAM" id="SSF56112">
    <property type="entry name" value="Protein kinase-like (PK-like)"/>
    <property type="match status" value="1"/>
</dbReference>
<dbReference type="EMBL" id="CP000360">
    <property type="protein sequence ID" value="ABF39364.1"/>
    <property type="molecule type" value="Genomic_DNA"/>
</dbReference>
<evidence type="ECO:0000313" key="3">
    <source>
        <dbReference type="Proteomes" id="UP000002432"/>
    </source>
</evidence>
<accession>Q1IUT6</accession>
<dbReference type="STRING" id="204669.Acid345_0359"/>
<dbReference type="OrthoDB" id="9795390at2"/>
<keyword evidence="2" id="KW-0808">Transferase</keyword>
<dbReference type="eggNOG" id="COG0661">
    <property type="taxonomic scope" value="Bacteria"/>
</dbReference>
<reference evidence="2 3" key="1">
    <citation type="journal article" date="2009" name="Appl. Environ. Microbiol.">
        <title>Three genomes from the phylum Acidobacteria provide insight into the lifestyles of these microorganisms in soils.</title>
        <authorList>
            <person name="Ward N.L."/>
            <person name="Challacombe J.F."/>
            <person name="Janssen P.H."/>
            <person name="Henrissat B."/>
            <person name="Coutinho P.M."/>
            <person name="Wu M."/>
            <person name="Xie G."/>
            <person name="Haft D.H."/>
            <person name="Sait M."/>
            <person name="Badger J."/>
            <person name="Barabote R.D."/>
            <person name="Bradley B."/>
            <person name="Brettin T.S."/>
            <person name="Brinkac L.M."/>
            <person name="Bruce D."/>
            <person name="Creasy T."/>
            <person name="Daugherty S.C."/>
            <person name="Davidsen T.M."/>
            <person name="DeBoy R.T."/>
            <person name="Detter J.C."/>
            <person name="Dodson R.J."/>
            <person name="Durkin A.S."/>
            <person name="Ganapathy A."/>
            <person name="Gwinn-Giglio M."/>
            <person name="Han C.S."/>
            <person name="Khouri H."/>
            <person name="Kiss H."/>
            <person name="Kothari S.P."/>
            <person name="Madupu R."/>
            <person name="Nelson K.E."/>
            <person name="Nelson W.C."/>
            <person name="Paulsen I."/>
            <person name="Penn K."/>
            <person name="Ren Q."/>
            <person name="Rosovitz M.J."/>
            <person name="Selengut J.D."/>
            <person name="Shrivastava S."/>
            <person name="Sullivan S.A."/>
            <person name="Tapia R."/>
            <person name="Thompson L.S."/>
            <person name="Watkins K.L."/>
            <person name="Yang Q."/>
            <person name="Yu C."/>
            <person name="Zafar N."/>
            <person name="Zhou L."/>
            <person name="Kuske C.R."/>
        </authorList>
    </citation>
    <scope>NUCLEOTIDE SEQUENCE [LARGE SCALE GENOMIC DNA]</scope>
    <source>
        <strain evidence="2 3">Ellin345</strain>
    </source>
</reference>
<keyword evidence="3" id="KW-1185">Reference proteome</keyword>
<gene>
    <name evidence="2" type="ordered locus">Acid345_0359</name>
</gene>